<evidence type="ECO:0000259" key="1">
    <source>
        <dbReference type="Pfam" id="PF12146"/>
    </source>
</evidence>
<dbReference type="InterPro" id="IPR051044">
    <property type="entry name" value="MAG_DAG_Lipase"/>
</dbReference>
<dbReference type="InterPro" id="IPR022742">
    <property type="entry name" value="Hydrolase_4"/>
</dbReference>
<name>A0A0P9F8N7_9CHLR</name>
<dbReference type="EMBL" id="LJCR01002427">
    <property type="protein sequence ID" value="KPV48748.1"/>
    <property type="molecule type" value="Genomic_DNA"/>
</dbReference>
<dbReference type="Pfam" id="PF12146">
    <property type="entry name" value="Hydrolase_4"/>
    <property type="match status" value="1"/>
</dbReference>
<evidence type="ECO:0000313" key="2">
    <source>
        <dbReference type="EMBL" id="KPV48748.1"/>
    </source>
</evidence>
<feature type="non-terminal residue" evidence="2">
    <location>
        <position position="157"/>
    </location>
</feature>
<evidence type="ECO:0000313" key="3">
    <source>
        <dbReference type="Proteomes" id="UP000050509"/>
    </source>
</evidence>
<dbReference type="InterPro" id="IPR029058">
    <property type="entry name" value="AB_hydrolase_fold"/>
</dbReference>
<accession>A0A0P9F8N7</accession>
<gene>
    <name evidence="2" type="ORF">SE17_36400</name>
</gene>
<sequence>MKQFDWARTSADGIRLHLQSCEPDAPPRAAVTLVHGYGEHSGRYRHVAAALADAGFALVTGDHRGHGKSGGARGHTPSYEHILDDIGAMLEAAHARFPGLPQFIYGHSMGGNFTLNYVLRRRPQLAGVVATGPWLRLAFEPPRWQVTLARVMDRVYP</sequence>
<organism evidence="2 3">
    <name type="scientific">Kouleothrix aurantiaca</name>
    <dbReference type="NCBI Taxonomy" id="186479"/>
    <lineage>
        <taxon>Bacteria</taxon>
        <taxon>Bacillati</taxon>
        <taxon>Chloroflexota</taxon>
        <taxon>Chloroflexia</taxon>
        <taxon>Chloroflexales</taxon>
        <taxon>Roseiflexineae</taxon>
        <taxon>Roseiflexaceae</taxon>
        <taxon>Kouleothrix</taxon>
    </lineage>
</organism>
<dbReference type="Proteomes" id="UP000050509">
    <property type="component" value="Unassembled WGS sequence"/>
</dbReference>
<comment type="caution">
    <text evidence="2">The sequence shown here is derived from an EMBL/GenBank/DDBJ whole genome shotgun (WGS) entry which is preliminary data.</text>
</comment>
<dbReference type="PANTHER" id="PTHR11614">
    <property type="entry name" value="PHOSPHOLIPASE-RELATED"/>
    <property type="match status" value="1"/>
</dbReference>
<feature type="domain" description="Serine aminopeptidase S33" evidence="1">
    <location>
        <begin position="26"/>
        <end position="157"/>
    </location>
</feature>
<reference evidence="2 3" key="1">
    <citation type="submission" date="2015-09" db="EMBL/GenBank/DDBJ databases">
        <title>Draft genome sequence of Kouleothrix aurantiaca JCM 19913.</title>
        <authorList>
            <person name="Hemp J."/>
        </authorList>
    </citation>
    <scope>NUCLEOTIDE SEQUENCE [LARGE SCALE GENOMIC DNA]</scope>
    <source>
        <strain evidence="2 3">COM-B</strain>
    </source>
</reference>
<protein>
    <recommendedName>
        <fullName evidence="1">Serine aminopeptidase S33 domain-containing protein</fullName>
    </recommendedName>
</protein>
<dbReference type="Gene3D" id="3.40.50.1820">
    <property type="entry name" value="alpha/beta hydrolase"/>
    <property type="match status" value="1"/>
</dbReference>
<keyword evidence="3" id="KW-1185">Reference proteome</keyword>
<dbReference type="AlphaFoldDB" id="A0A0P9F8N7"/>
<dbReference type="SUPFAM" id="SSF53474">
    <property type="entry name" value="alpha/beta-Hydrolases"/>
    <property type="match status" value="1"/>
</dbReference>
<proteinExistence type="predicted"/>